<protein>
    <recommendedName>
        <fullName evidence="3">Tetratricopeptide repeat protein</fullName>
    </recommendedName>
</protein>
<comment type="caution">
    <text evidence="1">The sequence shown here is derived from an EMBL/GenBank/DDBJ whole genome shotgun (WGS) entry which is preliminary data.</text>
</comment>
<dbReference type="RefSeq" id="WP_111145240.1">
    <property type="nucleotide sequence ID" value="NZ_QKRB01000028.1"/>
</dbReference>
<evidence type="ECO:0000313" key="1">
    <source>
        <dbReference type="EMBL" id="PZD97382.1"/>
    </source>
</evidence>
<gene>
    <name evidence="1" type="ORF">DNH61_03275</name>
</gene>
<keyword evidence="2" id="KW-1185">Reference proteome</keyword>
<reference evidence="1 2" key="1">
    <citation type="submission" date="2018-06" db="EMBL/GenBank/DDBJ databases">
        <title>Paenibacillus imtechensis sp. nov.</title>
        <authorList>
            <person name="Pinnaka A.K."/>
            <person name="Singh H."/>
            <person name="Kaur M."/>
        </authorList>
    </citation>
    <scope>NUCLEOTIDE SEQUENCE [LARGE SCALE GENOMIC DNA]</scope>
    <source>
        <strain evidence="1 2">SMB1</strain>
    </source>
</reference>
<dbReference type="OrthoDB" id="56388at2"/>
<dbReference type="EMBL" id="QKRB01000028">
    <property type="protein sequence ID" value="PZD97382.1"/>
    <property type="molecule type" value="Genomic_DNA"/>
</dbReference>
<sequence>MKERYEQLRSKAWSMPSGNQKLRVLEESIRLADEYMSKQQAYDARMDYTDEALMCGCGERMFISFGWCLSEFERNPGDYSSHHILWHYKWILNQVWRFTDFPLELINRMFEDFKTKCLKYDYHLGPYYKNLRAFAMARGDVSAAAEAYLEWKRARRDALSDCQACDHDALGQHHYQLGHYKRGLQKVKQIFDGKISCRSVPKNTYSNALLPLLEAGRAEQAAAISRKGLRLLAEGRGDLDYYADYLRYYAIVDLPKAKRIVERLTPYALQTREDWTRFKFLLAVRIFFSQWYRKKRRSVPAVPLHVTPEWVRDECDRLAAAFDKRNGNSHCSSLIERQLEQAQRLSKETSR</sequence>
<dbReference type="AlphaFoldDB" id="A0A2W1LQZ8"/>
<accession>A0A2W1LQZ8</accession>
<name>A0A2W1LQZ8_9BACL</name>
<organism evidence="1 2">
    <name type="scientific">Paenibacillus sambharensis</name>
    <dbReference type="NCBI Taxonomy" id="1803190"/>
    <lineage>
        <taxon>Bacteria</taxon>
        <taxon>Bacillati</taxon>
        <taxon>Bacillota</taxon>
        <taxon>Bacilli</taxon>
        <taxon>Bacillales</taxon>
        <taxon>Paenibacillaceae</taxon>
        <taxon>Paenibacillus</taxon>
    </lineage>
</organism>
<evidence type="ECO:0000313" key="2">
    <source>
        <dbReference type="Proteomes" id="UP000249522"/>
    </source>
</evidence>
<evidence type="ECO:0008006" key="3">
    <source>
        <dbReference type="Google" id="ProtNLM"/>
    </source>
</evidence>
<proteinExistence type="predicted"/>
<dbReference type="Proteomes" id="UP000249522">
    <property type="component" value="Unassembled WGS sequence"/>
</dbReference>